<evidence type="ECO:0000256" key="4">
    <source>
        <dbReference type="ARBA" id="ARBA00023098"/>
    </source>
</evidence>
<feature type="domain" description="Acyl-CoA thioesterase 2 C-terminal" evidence="9">
    <location>
        <begin position="160"/>
        <end position="286"/>
    </location>
</feature>
<evidence type="ECO:0000259" key="9">
    <source>
        <dbReference type="Pfam" id="PF02551"/>
    </source>
</evidence>
<dbReference type="InterPro" id="IPR049449">
    <property type="entry name" value="TesB_ACOT8-like_N"/>
</dbReference>
<evidence type="ECO:0000256" key="8">
    <source>
        <dbReference type="ARBA" id="ARBA00079653"/>
    </source>
</evidence>
<dbReference type="Pfam" id="PF13622">
    <property type="entry name" value="4HBT_3"/>
    <property type="match status" value="1"/>
</dbReference>
<dbReference type="SUPFAM" id="SSF54637">
    <property type="entry name" value="Thioesterase/thiol ester dehydrase-isomerase"/>
    <property type="match status" value="2"/>
</dbReference>
<dbReference type="InterPro" id="IPR029069">
    <property type="entry name" value="HotDog_dom_sf"/>
</dbReference>
<dbReference type="CDD" id="cd03445">
    <property type="entry name" value="Thioesterase_II_repeat2"/>
    <property type="match status" value="1"/>
</dbReference>
<evidence type="ECO:0000256" key="6">
    <source>
        <dbReference type="ARBA" id="ARBA00050943"/>
    </source>
</evidence>
<dbReference type="EC" id="3.1.2.20" evidence="5"/>
<dbReference type="PANTHER" id="PTHR11066">
    <property type="entry name" value="ACYL-COA THIOESTERASE"/>
    <property type="match status" value="1"/>
</dbReference>
<feature type="domain" description="Acyl-CoA thioesterase-like N-terminal HotDog" evidence="10">
    <location>
        <begin position="33"/>
        <end position="114"/>
    </location>
</feature>
<dbReference type="EMBL" id="DSGB01000004">
    <property type="protein sequence ID" value="HER95743.1"/>
    <property type="molecule type" value="Genomic_DNA"/>
</dbReference>
<dbReference type="GO" id="GO:0009062">
    <property type="term" value="P:fatty acid catabolic process"/>
    <property type="evidence" value="ECO:0007669"/>
    <property type="project" value="TreeGrafter"/>
</dbReference>
<dbReference type="PANTHER" id="PTHR11066:SF34">
    <property type="entry name" value="ACYL-COENZYME A THIOESTERASE 8"/>
    <property type="match status" value="1"/>
</dbReference>
<evidence type="ECO:0000256" key="3">
    <source>
        <dbReference type="ARBA" id="ARBA00022801"/>
    </source>
</evidence>
<comment type="similarity">
    <text evidence="1">Belongs to the C/M/P thioester hydrolase family.</text>
</comment>
<evidence type="ECO:0000256" key="2">
    <source>
        <dbReference type="ARBA" id="ARBA00011881"/>
    </source>
</evidence>
<comment type="subunit">
    <text evidence="2">Homotetramer.</text>
</comment>
<evidence type="ECO:0000256" key="5">
    <source>
        <dbReference type="ARBA" id="ARBA00038894"/>
    </source>
</evidence>
<keyword evidence="4" id="KW-0443">Lipid metabolism</keyword>
<comment type="caution">
    <text evidence="11">The sequence shown here is derived from an EMBL/GenBank/DDBJ whole genome shotgun (WGS) entry which is preliminary data.</text>
</comment>
<dbReference type="FunFam" id="2.40.160.210:FF:000001">
    <property type="entry name" value="Acyl-CoA thioesterase II"/>
    <property type="match status" value="1"/>
</dbReference>
<reference evidence="11" key="1">
    <citation type="journal article" date="2020" name="mSystems">
        <title>Genome- and Community-Level Interaction Insights into Carbon Utilization and Element Cycling Functions of Hydrothermarchaeota in Hydrothermal Sediment.</title>
        <authorList>
            <person name="Zhou Z."/>
            <person name="Liu Y."/>
            <person name="Xu W."/>
            <person name="Pan J."/>
            <person name="Luo Z.H."/>
            <person name="Li M."/>
        </authorList>
    </citation>
    <scope>NUCLEOTIDE SEQUENCE [LARGE SCALE GENOMIC DNA]</scope>
    <source>
        <strain evidence="11">SpSt-143</strain>
    </source>
</reference>
<protein>
    <recommendedName>
        <fullName evidence="7">Acyl-CoA thioesterase 2</fullName>
        <ecNumber evidence="5">3.1.2.20</ecNumber>
    </recommendedName>
    <alternativeName>
        <fullName evidence="8">Thioesterase II</fullName>
    </alternativeName>
</protein>
<dbReference type="GO" id="GO:0005829">
    <property type="term" value="C:cytosol"/>
    <property type="evidence" value="ECO:0007669"/>
    <property type="project" value="TreeGrafter"/>
</dbReference>
<evidence type="ECO:0000259" key="10">
    <source>
        <dbReference type="Pfam" id="PF13622"/>
    </source>
</evidence>
<accession>A0A7V2B000</accession>
<comment type="catalytic activity">
    <reaction evidence="6">
        <text>a fatty acyl-CoA + H2O = a fatty acid + CoA + H(+)</text>
        <dbReference type="Rhea" id="RHEA:16781"/>
        <dbReference type="ChEBI" id="CHEBI:15377"/>
        <dbReference type="ChEBI" id="CHEBI:15378"/>
        <dbReference type="ChEBI" id="CHEBI:28868"/>
        <dbReference type="ChEBI" id="CHEBI:57287"/>
        <dbReference type="ChEBI" id="CHEBI:77636"/>
        <dbReference type="EC" id="3.1.2.20"/>
    </reaction>
    <physiologicalReaction direction="left-to-right" evidence="6">
        <dbReference type="Rhea" id="RHEA:16782"/>
    </physiologicalReaction>
</comment>
<dbReference type="NCBIfam" id="TIGR00189">
    <property type="entry name" value="tesB"/>
    <property type="match status" value="1"/>
</dbReference>
<sequence length="292" mass="32900">MCIEPPSSPICQLLHLLELERLEENIFRGPSRDIGSPSVFGGQVLGQALRAAAYTVPAERQVHSLHAYFILPGDPNAPIVYLVERLRDGRSFTTRRVTAIQHGRPIFNLAASFQIDEPGVTHQDPMPEVPPPETLMPEAELRRQLAEQAPEVLRPFLLHERPIEIRPVEPTNLLFPEKRPPRRHLWLRTAGKLPDDPALHCSVLAYASDFGFMGTAMLPHGLSFLQPHVQAASLDHAMWFYQPFRVDEWLLFAMESPVAAHARGLNRGLFFRRDGTLVAAVVQEGLMRIRSD</sequence>
<dbReference type="GO" id="GO:0006637">
    <property type="term" value="P:acyl-CoA metabolic process"/>
    <property type="evidence" value="ECO:0007669"/>
    <property type="project" value="InterPro"/>
</dbReference>
<keyword evidence="3" id="KW-0378">Hydrolase</keyword>
<dbReference type="CDD" id="cd03444">
    <property type="entry name" value="Thioesterase_II_repeat1"/>
    <property type="match status" value="1"/>
</dbReference>
<gene>
    <name evidence="11" type="primary">tesB</name>
    <name evidence="11" type="ORF">ENO59_04410</name>
</gene>
<dbReference type="Pfam" id="PF02551">
    <property type="entry name" value="Acyl_CoA_thio"/>
    <property type="match status" value="1"/>
</dbReference>
<dbReference type="InterPro" id="IPR025652">
    <property type="entry name" value="TesB_C"/>
</dbReference>
<proteinExistence type="inferred from homology"/>
<dbReference type="GO" id="GO:0047617">
    <property type="term" value="F:fatty acyl-CoA hydrolase activity"/>
    <property type="evidence" value="ECO:0007669"/>
    <property type="project" value="UniProtKB-EC"/>
</dbReference>
<evidence type="ECO:0000256" key="1">
    <source>
        <dbReference type="ARBA" id="ARBA00006538"/>
    </source>
</evidence>
<dbReference type="AlphaFoldDB" id="A0A7V2B000"/>
<dbReference type="InterPro" id="IPR042171">
    <property type="entry name" value="Acyl-CoA_hotdog"/>
</dbReference>
<name>A0A7V2B000_RHOMR</name>
<evidence type="ECO:0000313" key="11">
    <source>
        <dbReference type="EMBL" id="HER95743.1"/>
    </source>
</evidence>
<evidence type="ECO:0000256" key="7">
    <source>
        <dbReference type="ARBA" id="ARBA00071120"/>
    </source>
</evidence>
<dbReference type="InterPro" id="IPR003703">
    <property type="entry name" value="Acyl_CoA_thio"/>
</dbReference>
<dbReference type="Gene3D" id="2.40.160.210">
    <property type="entry name" value="Acyl-CoA thioesterase, double hotdog domain"/>
    <property type="match status" value="1"/>
</dbReference>
<organism evidence="11">
    <name type="scientific">Rhodothermus marinus</name>
    <name type="common">Rhodothermus obamensis</name>
    <dbReference type="NCBI Taxonomy" id="29549"/>
    <lineage>
        <taxon>Bacteria</taxon>
        <taxon>Pseudomonadati</taxon>
        <taxon>Rhodothermota</taxon>
        <taxon>Rhodothermia</taxon>
        <taxon>Rhodothermales</taxon>
        <taxon>Rhodothermaceae</taxon>
        <taxon>Rhodothermus</taxon>
    </lineage>
</organism>